<feature type="compositionally biased region" description="Low complexity" evidence="1">
    <location>
        <begin position="304"/>
        <end position="324"/>
    </location>
</feature>
<feature type="compositionally biased region" description="Basic and acidic residues" evidence="1">
    <location>
        <begin position="262"/>
        <end position="283"/>
    </location>
</feature>
<gene>
    <name evidence="2" type="ORF">M8542_02910</name>
</gene>
<name>A0A9X2N7Q4_9PSEU</name>
<proteinExistence type="predicted"/>
<accession>A0A9X2N7Q4</accession>
<evidence type="ECO:0000256" key="1">
    <source>
        <dbReference type="SAM" id="MobiDB-lite"/>
    </source>
</evidence>
<dbReference type="EMBL" id="JAMXQV010000001">
    <property type="protein sequence ID" value="MCR6481759.1"/>
    <property type="molecule type" value="Genomic_DNA"/>
</dbReference>
<feature type="region of interest" description="Disordered" evidence="1">
    <location>
        <begin position="260"/>
        <end position="335"/>
    </location>
</feature>
<evidence type="ECO:0000313" key="2">
    <source>
        <dbReference type="EMBL" id="MCR6481759.1"/>
    </source>
</evidence>
<dbReference type="RefSeq" id="WP_257918384.1">
    <property type="nucleotide sequence ID" value="NZ_JAMXQV010000001.1"/>
</dbReference>
<organism evidence="2 3">
    <name type="scientific">Amycolatopsis iheyensis</name>
    <dbReference type="NCBI Taxonomy" id="2945988"/>
    <lineage>
        <taxon>Bacteria</taxon>
        <taxon>Bacillati</taxon>
        <taxon>Actinomycetota</taxon>
        <taxon>Actinomycetes</taxon>
        <taxon>Pseudonocardiales</taxon>
        <taxon>Pseudonocardiaceae</taxon>
        <taxon>Amycolatopsis</taxon>
    </lineage>
</organism>
<dbReference type="AlphaFoldDB" id="A0A9X2N7Q4"/>
<reference evidence="2" key="1">
    <citation type="submission" date="2022-06" db="EMBL/GenBank/DDBJ databases">
        <title>Amycolatopsis iheyaensis sp. nov., a new species of the genus Amycolatopsis isolated from soil in Iheya island, Japan.</title>
        <authorList>
            <person name="Ngamcharungchit C."/>
            <person name="Kanto H."/>
            <person name="Take A."/>
            <person name="Intra B."/>
            <person name="Matsumoto A."/>
            <person name="Panbangred W."/>
            <person name="Inahashi Y."/>
        </authorList>
    </citation>
    <scope>NUCLEOTIDE SEQUENCE</scope>
    <source>
        <strain evidence="2">OK19-0408</strain>
    </source>
</reference>
<comment type="caution">
    <text evidence="2">The sequence shown here is derived from an EMBL/GenBank/DDBJ whole genome shotgun (WGS) entry which is preliminary data.</text>
</comment>
<keyword evidence="3" id="KW-1185">Reference proteome</keyword>
<protein>
    <submittedName>
        <fullName evidence="2">Uncharacterized protein</fullName>
    </submittedName>
</protein>
<dbReference type="Proteomes" id="UP001144096">
    <property type="component" value="Unassembled WGS sequence"/>
</dbReference>
<evidence type="ECO:0000313" key="3">
    <source>
        <dbReference type="Proteomes" id="UP001144096"/>
    </source>
</evidence>
<sequence>MNLTYNPILGRTEVARRWFRSASPSPELGTAHVLIRTAAEPIVVWHGHPGPVERLGEHRRYVIDVANHRLSFTVRAASAEAVFPFAVRVDLACRVLNPLTIARDNVQDMTAALLPSLSREIRDTAARFAVLRPTDAARAIEMRLSSAHPSPDVELGGYSVTVEPVNTQGVVEAKQELGVQELRRKEMRDVSHGSPEEQIAQLLATNNGDVREVLEYLSSERNTEAEIKLKALQIAMGGNLEDMDVAEVHRTAFGNLFGGKHTGFDGKRESMRERVERRTKAAIESRPVVSEAAEPASNDKPAGALPDNAPADKAPADKAPSAANGSSGAEPSGDA</sequence>